<gene>
    <name evidence="2" type="ORF">N0B51_07015</name>
</gene>
<dbReference type="Pfam" id="PF06347">
    <property type="entry name" value="SH3_4"/>
    <property type="match status" value="2"/>
</dbReference>
<dbReference type="Gene3D" id="2.30.30.40">
    <property type="entry name" value="SH3 Domains"/>
    <property type="match status" value="1"/>
</dbReference>
<comment type="caution">
    <text evidence="2">The sequence shown here is derived from an EMBL/GenBank/DDBJ whole genome shotgun (WGS) entry which is preliminary data.</text>
</comment>
<sequence>MRFYLIPAVTLAAAPVAAQDREVPYWATIKAEKLNMRAGPGRDFPIRWVYTREGLPLKVIRVHEGWRLVQDPAGDEGWVTANLLSKERGAIVVGEGLAAIRAAPSEGAMARWNAEPGVVGKLGKCESGWCEFDVAGRAGFVQANRLWGAGAR</sequence>
<accession>A0A9X2W0Z7</accession>
<evidence type="ECO:0000313" key="2">
    <source>
        <dbReference type="EMBL" id="MCT2558727.1"/>
    </source>
</evidence>
<feature type="domain" description="SH3b" evidence="1">
    <location>
        <begin position="24"/>
        <end position="87"/>
    </location>
</feature>
<keyword evidence="3" id="KW-1185">Reference proteome</keyword>
<organism evidence="2 3">
    <name type="scientific">Tsuneonella litorea</name>
    <dbReference type="NCBI Taxonomy" id="2976475"/>
    <lineage>
        <taxon>Bacteria</taxon>
        <taxon>Pseudomonadati</taxon>
        <taxon>Pseudomonadota</taxon>
        <taxon>Alphaproteobacteria</taxon>
        <taxon>Sphingomonadales</taxon>
        <taxon>Erythrobacteraceae</taxon>
        <taxon>Tsuneonella</taxon>
    </lineage>
</organism>
<protein>
    <submittedName>
        <fullName evidence="2">SH3 domain-containing protein</fullName>
    </submittedName>
</protein>
<evidence type="ECO:0000313" key="3">
    <source>
        <dbReference type="Proteomes" id="UP001142648"/>
    </source>
</evidence>
<proteinExistence type="predicted"/>
<dbReference type="RefSeq" id="WP_259961599.1">
    <property type="nucleotide sequence ID" value="NZ_JAOAMV010000003.1"/>
</dbReference>
<reference evidence="2" key="1">
    <citation type="submission" date="2022-09" db="EMBL/GenBank/DDBJ databases">
        <title>The genome sequence of Tsuneonella sp. YG55.</title>
        <authorList>
            <person name="Liu Y."/>
        </authorList>
    </citation>
    <scope>NUCLEOTIDE SEQUENCE</scope>
    <source>
        <strain evidence="2">YG55</strain>
    </source>
</reference>
<dbReference type="InterPro" id="IPR003646">
    <property type="entry name" value="SH3-like_bac-type"/>
</dbReference>
<name>A0A9X2W0Z7_9SPHN</name>
<evidence type="ECO:0000259" key="1">
    <source>
        <dbReference type="SMART" id="SM00287"/>
    </source>
</evidence>
<dbReference type="AlphaFoldDB" id="A0A9X2W0Z7"/>
<dbReference type="Proteomes" id="UP001142648">
    <property type="component" value="Unassembled WGS sequence"/>
</dbReference>
<dbReference type="EMBL" id="JAOAMV010000003">
    <property type="protein sequence ID" value="MCT2558727.1"/>
    <property type="molecule type" value="Genomic_DNA"/>
</dbReference>
<dbReference type="SMART" id="SM00287">
    <property type="entry name" value="SH3b"/>
    <property type="match status" value="1"/>
</dbReference>
<dbReference type="InterPro" id="IPR010466">
    <property type="entry name" value="DUF1058"/>
</dbReference>